<keyword evidence="2" id="KW-1185">Reference proteome</keyword>
<reference evidence="1 2" key="1">
    <citation type="submission" date="2018-11" db="EMBL/GenBank/DDBJ databases">
        <title>Genome sequence and assembly of Colletotrichum sidae.</title>
        <authorList>
            <person name="Gan P."/>
            <person name="Shirasu K."/>
        </authorList>
    </citation>
    <scope>NUCLEOTIDE SEQUENCE [LARGE SCALE GENOMIC DNA]</scope>
    <source>
        <strain evidence="1 2">CBS 518.97</strain>
    </source>
</reference>
<evidence type="ECO:0000313" key="2">
    <source>
        <dbReference type="Proteomes" id="UP000295604"/>
    </source>
</evidence>
<name>A0A4R8TQY9_9PEZI</name>
<comment type="caution">
    <text evidence="1">The sequence shown here is derived from an EMBL/GenBank/DDBJ whole genome shotgun (WGS) entry which is preliminary data.</text>
</comment>
<proteinExistence type="predicted"/>
<organism evidence="1 2">
    <name type="scientific">Colletotrichum sidae</name>
    <dbReference type="NCBI Taxonomy" id="1347389"/>
    <lineage>
        <taxon>Eukaryota</taxon>
        <taxon>Fungi</taxon>
        <taxon>Dikarya</taxon>
        <taxon>Ascomycota</taxon>
        <taxon>Pezizomycotina</taxon>
        <taxon>Sordariomycetes</taxon>
        <taxon>Hypocreomycetidae</taxon>
        <taxon>Glomerellales</taxon>
        <taxon>Glomerellaceae</taxon>
        <taxon>Colletotrichum</taxon>
        <taxon>Colletotrichum orbiculare species complex</taxon>
    </lineage>
</organism>
<dbReference type="EMBL" id="QAPF01000019">
    <property type="protein sequence ID" value="TEA21338.1"/>
    <property type="molecule type" value="Genomic_DNA"/>
</dbReference>
<evidence type="ECO:0000313" key="1">
    <source>
        <dbReference type="EMBL" id="TEA21338.1"/>
    </source>
</evidence>
<dbReference type="AlphaFoldDB" id="A0A4R8TQY9"/>
<gene>
    <name evidence="1" type="ORF">C8034_v007783</name>
</gene>
<protein>
    <submittedName>
        <fullName evidence="1">Uncharacterized protein</fullName>
    </submittedName>
</protein>
<dbReference type="Proteomes" id="UP000295604">
    <property type="component" value="Unassembled WGS sequence"/>
</dbReference>
<sequence length="99" mass="10753">MADTFDAAGKRGTCAGAARDFQPLVVSSVSWAAESSVRKRSSGSCQKLDLRRSNKGKACVWAAEVDVEAPWFWRPDSDLLSPRRSTGGRGQRKLGLLRA</sequence>
<accession>A0A4R8TQY9</accession>